<dbReference type="InterPro" id="IPR009003">
    <property type="entry name" value="Peptidase_S1_PA"/>
</dbReference>
<gene>
    <name evidence="7" type="ORF">CDCA_CDCA07G2077</name>
</gene>
<dbReference type="InterPro" id="IPR046449">
    <property type="entry name" value="DEGP_PDZ_sf"/>
</dbReference>
<dbReference type="GO" id="GO:0006508">
    <property type="term" value="P:proteolysis"/>
    <property type="evidence" value="ECO:0007669"/>
    <property type="project" value="UniProtKB-KW"/>
</dbReference>
<dbReference type="AlphaFoldDB" id="A0AAV9IUQ0"/>
<comment type="similarity">
    <text evidence="1">Belongs to the peptidase S1C family.</text>
</comment>
<feature type="region of interest" description="Disordered" evidence="5">
    <location>
        <begin position="1"/>
        <end position="67"/>
    </location>
</feature>
<dbReference type="Gene3D" id="3.20.190.20">
    <property type="match status" value="1"/>
</dbReference>
<evidence type="ECO:0000256" key="2">
    <source>
        <dbReference type="ARBA" id="ARBA00022670"/>
    </source>
</evidence>
<keyword evidence="3" id="KW-0378">Hydrolase</keyword>
<dbReference type="Pfam" id="PF17815">
    <property type="entry name" value="PDZ_3"/>
    <property type="match status" value="1"/>
</dbReference>
<dbReference type="InterPro" id="IPR041517">
    <property type="entry name" value="DEGP_PDZ"/>
</dbReference>
<dbReference type="FunFam" id="2.40.10.10:FF:000012">
    <property type="entry name" value="protease Do-like 9"/>
    <property type="match status" value="1"/>
</dbReference>
<evidence type="ECO:0000256" key="3">
    <source>
        <dbReference type="ARBA" id="ARBA00022801"/>
    </source>
</evidence>
<dbReference type="InterPro" id="IPR001940">
    <property type="entry name" value="Peptidase_S1C"/>
</dbReference>
<evidence type="ECO:0000313" key="8">
    <source>
        <dbReference type="Proteomes" id="UP001301350"/>
    </source>
</evidence>
<organism evidence="7 8">
    <name type="scientific">Cyanidium caldarium</name>
    <name type="common">Red alga</name>
    <dbReference type="NCBI Taxonomy" id="2771"/>
    <lineage>
        <taxon>Eukaryota</taxon>
        <taxon>Rhodophyta</taxon>
        <taxon>Bangiophyceae</taxon>
        <taxon>Cyanidiales</taxon>
        <taxon>Cyanidiaceae</taxon>
        <taxon>Cyanidium</taxon>
    </lineage>
</organism>
<dbReference type="PRINTS" id="PR00834">
    <property type="entry name" value="PROTEASES2C"/>
</dbReference>
<dbReference type="EMBL" id="JANCYW010000007">
    <property type="protein sequence ID" value="KAK4536052.1"/>
    <property type="molecule type" value="Genomic_DNA"/>
</dbReference>
<dbReference type="InterPro" id="IPR036034">
    <property type="entry name" value="PDZ_sf"/>
</dbReference>
<evidence type="ECO:0000256" key="1">
    <source>
        <dbReference type="ARBA" id="ARBA00010541"/>
    </source>
</evidence>
<keyword evidence="8" id="KW-1185">Reference proteome</keyword>
<keyword evidence="2" id="KW-0645">Protease</keyword>
<feature type="domain" description="Protease Do-like PDZ" evidence="6">
    <location>
        <begin position="396"/>
        <end position="539"/>
    </location>
</feature>
<evidence type="ECO:0000256" key="5">
    <source>
        <dbReference type="SAM" id="MobiDB-lite"/>
    </source>
</evidence>
<dbReference type="Proteomes" id="UP001301350">
    <property type="component" value="Unassembled WGS sequence"/>
</dbReference>
<accession>A0AAV9IUQ0</accession>
<keyword evidence="4" id="KW-0720">Serine protease</keyword>
<evidence type="ECO:0000256" key="4">
    <source>
        <dbReference type="ARBA" id="ARBA00022825"/>
    </source>
</evidence>
<protein>
    <recommendedName>
        <fullName evidence="6">Protease Do-like PDZ domain-containing protein</fullName>
    </recommendedName>
</protein>
<evidence type="ECO:0000313" key="7">
    <source>
        <dbReference type="EMBL" id="KAK4536052.1"/>
    </source>
</evidence>
<dbReference type="SUPFAM" id="SSF50494">
    <property type="entry name" value="Trypsin-like serine proteases"/>
    <property type="match status" value="1"/>
</dbReference>
<evidence type="ECO:0000259" key="6">
    <source>
        <dbReference type="Pfam" id="PF17815"/>
    </source>
</evidence>
<reference evidence="7 8" key="1">
    <citation type="submission" date="2022-07" db="EMBL/GenBank/DDBJ databases">
        <title>Genome-wide signatures of adaptation to extreme environments.</title>
        <authorList>
            <person name="Cho C.H."/>
            <person name="Yoon H.S."/>
        </authorList>
    </citation>
    <scope>NUCLEOTIDE SEQUENCE [LARGE SCALE GENOMIC DNA]</scope>
    <source>
        <strain evidence="7 8">DBV 063 E5</strain>
    </source>
</reference>
<comment type="caution">
    <text evidence="7">The sequence shown here is derived from an EMBL/GenBank/DDBJ whole genome shotgun (WGS) entry which is preliminary data.</text>
</comment>
<dbReference type="GO" id="GO:0004252">
    <property type="term" value="F:serine-type endopeptidase activity"/>
    <property type="evidence" value="ECO:0007669"/>
    <property type="project" value="InterPro"/>
</dbReference>
<feature type="compositionally biased region" description="Basic residues" evidence="5">
    <location>
        <begin position="601"/>
        <end position="626"/>
    </location>
</feature>
<feature type="region of interest" description="Disordered" evidence="5">
    <location>
        <begin position="565"/>
        <end position="633"/>
    </location>
</feature>
<name>A0AAV9IUQ0_CYACA</name>
<proteinExistence type="inferred from homology"/>
<dbReference type="Gene3D" id="2.30.42.10">
    <property type="match status" value="1"/>
</dbReference>
<sequence length="633" mass="70142">MPKRRRDGCDLQDPQNAGSSGSGAVHSPGHSTPKTGGAGEGRSTAAAGGAAGAHRVPLSPPLFDADDDEDESHLPALVLDSIVKVFSTHCTPNFSLPWQMRKQEYSTSSGFVIEGQRILTNAHSVENFTVVRVKKRGSADKVTARVVAIGDECDIALLTVDDAEFFRDMHPLPLGSLPHLQDRVTVVGYPIGGESISVTEGVVSRVEIQQYSHGATELLSVQIDAAINPGNSGGPALNARLECIGIAFQSLSTREAENVGYVIPSPVVNHFLTDVSRNGRYTGFCSSGLEWQALENAALRRYLGMHASETGVLVRRVYPLSGAATALRKNDVVLEFERNRIGNDGTVPFRRNERINFNLLVKNKYVGEQCTLRILRDGKRLTVRYQLDESSSLLLVPVHEKRRQPEYLVVAGLVFVVLTEPYLRSEYGERFEFEAPVKLLNQLMHGEKRHVNEQVVILSQVIHHDITTGYQALNNLQLLRCNGEEVRNLAHLAEMIDAFDGEFLRFALEYEEIIVIARERAHRLSGDILQQHFIPADRSICHEAEFAEVDEISMAKVRRRVDQCKAMSGTAPPEDVTESGRAAEEEDADEATMEGAGRAQQRGRQRGRPRRRQPPTRGRNRPRRQRTRGDTDA</sequence>
<dbReference type="InterPro" id="IPR043504">
    <property type="entry name" value="Peptidase_S1_PA_chymotrypsin"/>
</dbReference>
<dbReference type="PANTHER" id="PTHR45980:SF18">
    <property type="entry name" value="PROTEASE DO-LIKE 9"/>
    <property type="match status" value="1"/>
</dbReference>
<dbReference type="Pfam" id="PF13365">
    <property type="entry name" value="Trypsin_2"/>
    <property type="match status" value="1"/>
</dbReference>
<dbReference type="Gene3D" id="2.40.10.10">
    <property type="entry name" value="Trypsin-like serine proteases"/>
    <property type="match status" value="2"/>
</dbReference>
<dbReference type="PANTHER" id="PTHR45980">
    <property type="match status" value="1"/>
</dbReference>
<dbReference type="SUPFAM" id="SSF50156">
    <property type="entry name" value="PDZ domain-like"/>
    <property type="match status" value="1"/>
</dbReference>